<feature type="region of interest" description="Disordered" evidence="1">
    <location>
        <begin position="1"/>
        <end position="21"/>
    </location>
</feature>
<gene>
    <name evidence="2" type="ORF">DXB87_17405</name>
</gene>
<evidence type="ECO:0000256" key="1">
    <source>
        <dbReference type="SAM" id="MobiDB-lite"/>
    </source>
</evidence>
<organism evidence="2 3">
    <name type="scientific">Phocaeicola plebeius</name>
    <dbReference type="NCBI Taxonomy" id="310297"/>
    <lineage>
        <taxon>Bacteria</taxon>
        <taxon>Pseudomonadati</taxon>
        <taxon>Bacteroidota</taxon>
        <taxon>Bacteroidia</taxon>
        <taxon>Bacteroidales</taxon>
        <taxon>Bacteroidaceae</taxon>
        <taxon>Phocaeicola</taxon>
    </lineage>
</organism>
<evidence type="ECO:0000313" key="3">
    <source>
        <dbReference type="Proteomes" id="UP000260814"/>
    </source>
</evidence>
<protein>
    <submittedName>
        <fullName evidence="2">Uncharacterized protein</fullName>
    </submittedName>
</protein>
<dbReference type="Proteomes" id="UP000260814">
    <property type="component" value="Unassembled WGS sequence"/>
</dbReference>
<name>A0A3E4Z3I0_9BACT</name>
<evidence type="ECO:0000313" key="2">
    <source>
        <dbReference type="EMBL" id="RGM84049.1"/>
    </source>
</evidence>
<comment type="caution">
    <text evidence="2">The sequence shown here is derived from an EMBL/GenBank/DDBJ whole genome shotgun (WGS) entry which is preliminary data.</text>
</comment>
<sequence length="190" mass="22355">MTKPKKPKKKKKSVSKQKKSISTDSFCFGNLRGCEEYIRERYSPPTRPLYRWVKSPVTSRDFIPQSFLREDYNDNFEDLDIDLTIEERVERSTTSMYISEEASITEYQKIIERLHKKDIKENNPPEQGHKSQFINRCGQYVAKFNLTEKDALVGEVNKRGHVNVLLKDGFDFRQCQDTNFGLKNMLDNDE</sequence>
<dbReference type="AlphaFoldDB" id="A0A3E4Z3I0"/>
<proteinExistence type="predicted"/>
<dbReference type="RefSeq" id="WP_117703099.1">
    <property type="nucleotide sequence ID" value="NZ_QSTW01000051.1"/>
</dbReference>
<feature type="compositionally biased region" description="Basic residues" evidence="1">
    <location>
        <begin position="1"/>
        <end position="19"/>
    </location>
</feature>
<dbReference type="EMBL" id="QSTW01000051">
    <property type="protein sequence ID" value="RGM84049.1"/>
    <property type="molecule type" value="Genomic_DNA"/>
</dbReference>
<accession>A0A3E4Z3I0</accession>
<reference evidence="2 3" key="1">
    <citation type="submission" date="2018-08" db="EMBL/GenBank/DDBJ databases">
        <title>A genome reference for cultivated species of the human gut microbiota.</title>
        <authorList>
            <person name="Zou Y."/>
            <person name="Xue W."/>
            <person name="Luo G."/>
        </authorList>
    </citation>
    <scope>NUCLEOTIDE SEQUENCE [LARGE SCALE GENOMIC DNA]</scope>
    <source>
        <strain evidence="2 3">OM06-2</strain>
    </source>
</reference>